<dbReference type="NCBIfam" id="NF009154">
    <property type="entry name" value="PRK12497.3-3"/>
    <property type="match status" value="1"/>
</dbReference>
<dbReference type="InterPro" id="IPR003509">
    <property type="entry name" value="UPF0102_YraN-like"/>
</dbReference>
<name>A0A212U266_9MICO</name>
<dbReference type="Proteomes" id="UP000198122">
    <property type="component" value="Unassembled WGS sequence"/>
</dbReference>
<protein>
    <recommendedName>
        <fullName evidence="2">UPF0102 protein SAMN05445756_1766</fullName>
    </recommendedName>
</protein>
<keyword evidence="3" id="KW-0378">Hydrolase</keyword>
<accession>A0A212U266</accession>
<dbReference type="InterPro" id="IPR011335">
    <property type="entry name" value="Restrct_endonuc-II-like"/>
</dbReference>
<dbReference type="GO" id="GO:0003676">
    <property type="term" value="F:nucleic acid binding"/>
    <property type="evidence" value="ECO:0007669"/>
    <property type="project" value="InterPro"/>
</dbReference>
<dbReference type="Gene3D" id="3.40.1350.10">
    <property type="match status" value="1"/>
</dbReference>
<reference evidence="3 4" key="1">
    <citation type="submission" date="2017-06" db="EMBL/GenBank/DDBJ databases">
        <authorList>
            <person name="Kim H.J."/>
            <person name="Triplett B.A."/>
        </authorList>
    </citation>
    <scope>NUCLEOTIDE SEQUENCE [LARGE SCALE GENOMIC DNA]</scope>
    <source>
        <strain evidence="3 4">DSM 22179</strain>
    </source>
</reference>
<evidence type="ECO:0000256" key="1">
    <source>
        <dbReference type="ARBA" id="ARBA00006738"/>
    </source>
</evidence>
<keyword evidence="3" id="KW-0255">Endonuclease</keyword>
<dbReference type="AlphaFoldDB" id="A0A212U266"/>
<sequence>MRRRTELGQRGEDLAAEWWTARGWQVLDRNWRHELGEIDLVIARDGVLVVCEVKTRTTAAFGEPVEMVRPAQRSRLRRLTAAWLLAHPGRWQEIRIDVLGVLAPPSGPVTVHHVIGAVA</sequence>
<proteinExistence type="inferred from homology"/>
<comment type="similarity">
    <text evidence="1 2">Belongs to the UPF0102 family.</text>
</comment>
<dbReference type="EMBL" id="FYEZ01000002">
    <property type="protein sequence ID" value="SNC72214.1"/>
    <property type="molecule type" value="Genomic_DNA"/>
</dbReference>
<dbReference type="PANTHER" id="PTHR34039:SF1">
    <property type="entry name" value="UPF0102 PROTEIN YRAN"/>
    <property type="match status" value="1"/>
</dbReference>
<dbReference type="GO" id="GO:0004519">
    <property type="term" value="F:endonuclease activity"/>
    <property type="evidence" value="ECO:0007669"/>
    <property type="project" value="UniProtKB-KW"/>
</dbReference>
<evidence type="ECO:0000313" key="3">
    <source>
        <dbReference type="EMBL" id="SNC72214.1"/>
    </source>
</evidence>
<keyword evidence="3" id="KW-0540">Nuclease</keyword>
<dbReference type="Pfam" id="PF02021">
    <property type="entry name" value="UPF0102"/>
    <property type="match status" value="1"/>
</dbReference>
<dbReference type="PANTHER" id="PTHR34039">
    <property type="entry name" value="UPF0102 PROTEIN YRAN"/>
    <property type="match status" value="1"/>
</dbReference>
<dbReference type="SUPFAM" id="SSF52980">
    <property type="entry name" value="Restriction endonuclease-like"/>
    <property type="match status" value="1"/>
</dbReference>
<dbReference type="HAMAP" id="MF_00048">
    <property type="entry name" value="UPF0102"/>
    <property type="match status" value="1"/>
</dbReference>
<evidence type="ECO:0000313" key="4">
    <source>
        <dbReference type="Proteomes" id="UP000198122"/>
    </source>
</evidence>
<organism evidence="3 4">
    <name type="scientific">Kytococcus aerolatus</name>
    <dbReference type="NCBI Taxonomy" id="592308"/>
    <lineage>
        <taxon>Bacteria</taxon>
        <taxon>Bacillati</taxon>
        <taxon>Actinomycetota</taxon>
        <taxon>Actinomycetes</taxon>
        <taxon>Micrococcales</taxon>
        <taxon>Kytococcaceae</taxon>
        <taxon>Kytococcus</taxon>
    </lineage>
</organism>
<dbReference type="InterPro" id="IPR011856">
    <property type="entry name" value="tRNA_endonuc-like_dom_sf"/>
</dbReference>
<dbReference type="CDD" id="cd20736">
    <property type="entry name" value="PoNe_Nuclease"/>
    <property type="match status" value="1"/>
</dbReference>
<evidence type="ECO:0000256" key="2">
    <source>
        <dbReference type="HAMAP-Rule" id="MF_00048"/>
    </source>
</evidence>
<keyword evidence="4" id="KW-1185">Reference proteome</keyword>
<gene>
    <name evidence="3" type="ORF">SAMN05445756_1766</name>
</gene>